<dbReference type="InterPro" id="IPR011576">
    <property type="entry name" value="Pyridox_Oxase_N"/>
</dbReference>
<protein>
    <submittedName>
        <fullName evidence="2">Pyridoxamine 5'-phosphate oxidase family protein</fullName>
    </submittedName>
</protein>
<evidence type="ECO:0000313" key="2">
    <source>
        <dbReference type="EMBL" id="REA64146.1"/>
    </source>
</evidence>
<gene>
    <name evidence="2" type="ORF">DSL64_00910</name>
</gene>
<dbReference type="InterPro" id="IPR012349">
    <property type="entry name" value="Split_barrel_FMN-bd"/>
</dbReference>
<dbReference type="RefSeq" id="WP_115828754.1">
    <property type="nucleotide sequence ID" value="NZ_QNUL01000001.1"/>
</dbReference>
<proteinExistence type="predicted"/>
<dbReference type="EMBL" id="QNUL01000001">
    <property type="protein sequence ID" value="REA64146.1"/>
    <property type="molecule type" value="Genomic_DNA"/>
</dbReference>
<feature type="domain" description="Pyridoxamine 5'-phosphate oxidase N-terminal" evidence="1">
    <location>
        <begin position="8"/>
        <end position="124"/>
    </location>
</feature>
<dbReference type="Proteomes" id="UP000256373">
    <property type="component" value="Unassembled WGS sequence"/>
</dbReference>
<organism evidence="2 3">
    <name type="scientific">Dyadobacter luteus</name>
    <dbReference type="NCBI Taxonomy" id="2259619"/>
    <lineage>
        <taxon>Bacteria</taxon>
        <taxon>Pseudomonadati</taxon>
        <taxon>Bacteroidota</taxon>
        <taxon>Cytophagia</taxon>
        <taxon>Cytophagales</taxon>
        <taxon>Spirosomataceae</taxon>
        <taxon>Dyadobacter</taxon>
    </lineage>
</organism>
<evidence type="ECO:0000313" key="3">
    <source>
        <dbReference type="Proteomes" id="UP000256373"/>
    </source>
</evidence>
<dbReference type="SUPFAM" id="SSF50475">
    <property type="entry name" value="FMN-binding split barrel"/>
    <property type="match status" value="1"/>
</dbReference>
<evidence type="ECO:0000259" key="1">
    <source>
        <dbReference type="Pfam" id="PF01243"/>
    </source>
</evidence>
<keyword evidence="3" id="KW-1185">Reference proteome</keyword>
<dbReference type="PANTHER" id="PTHR39336:SF1">
    <property type="entry name" value="PYRIDOXAMINE PHOSPHATE OXIDASE FAMILY PROTEIN (AFU_ORTHOLOGUE AFUA_6G11440)"/>
    <property type="match status" value="1"/>
</dbReference>
<accession>A0A3D8YH47</accession>
<dbReference type="OrthoDB" id="115989at2"/>
<dbReference type="PANTHER" id="PTHR39336">
    <property type="entry name" value="PYRIDOXAMINE PHOSPHATE OXIDASE FAMILY PROTEIN (AFU_ORTHOLOGUE AFUA_6G11440)"/>
    <property type="match status" value="1"/>
</dbReference>
<dbReference type="Pfam" id="PF01243">
    <property type="entry name" value="PNPOx_N"/>
    <property type="match status" value="1"/>
</dbReference>
<dbReference type="AlphaFoldDB" id="A0A3D8YH47"/>
<reference evidence="2 3" key="1">
    <citation type="submission" date="2018-07" db="EMBL/GenBank/DDBJ databases">
        <title>Dyadobacter roseus sp. nov., isolated from rose rhizosphere soil.</title>
        <authorList>
            <person name="Chen L."/>
        </authorList>
    </citation>
    <scope>NUCLEOTIDE SEQUENCE [LARGE SCALE GENOMIC DNA]</scope>
    <source>
        <strain evidence="2 3">RS19</strain>
    </source>
</reference>
<sequence length="180" mass="20766">MGKKFDHITPELQAFIQKQKIYFVATAMSTGTVNLSPKGMDSFRIMDENHVLWLNVTGSGNETATHLLENDRITIMFCAFEGKPLILRLYGHGKAYHPFDKEWSEYLALFPEFPGTRQIFDVKVDIVQTSCGMSVPFMDYDREREELNRWASKKGEDGIQKYWEEKNVKSFDGFETGIFG</sequence>
<dbReference type="Gene3D" id="2.30.110.10">
    <property type="entry name" value="Electron Transport, Fmn-binding Protein, Chain A"/>
    <property type="match status" value="1"/>
</dbReference>
<name>A0A3D8YH47_9BACT</name>
<comment type="caution">
    <text evidence="2">The sequence shown here is derived from an EMBL/GenBank/DDBJ whole genome shotgun (WGS) entry which is preliminary data.</text>
</comment>